<dbReference type="EMBL" id="GBRH01266485">
    <property type="protein sequence ID" value="JAD31410.1"/>
    <property type="molecule type" value="Transcribed_RNA"/>
</dbReference>
<sequence length="26" mass="3206">MDPSSMLLHNLPSWRWCGWWLEAHHD</sequence>
<reference evidence="1" key="2">
    <citation type="journal article" date="2015" name="Data Brief">
        <title>Shoot transcriptome of the giant reed, Arundo donax.</title>
        <authorList>
            <person name="Barrero R.A."/>
            <person name="Guerrero F.D."/>
            <person name="Moolhuijzen P."/>
            <person name="Goolsby J.A."/>
            <person name="Tidwell J."/>
            <person name="Bellgard S.E."/>
            <person name="Bellgard M.I."/>
        </authorList>
    </citation>
    <scope>NUCLEOTIDE SEQUENCE</scope>
    <source>
        <tissue evidence="1">Shoot tissue taken approximately 20 cm above the soil surface</tissue>
    </source>
</reference>
<name>A0A0A8Z3S8_ARUDO</name>
<reference evidence="1" key="1">
    <citation type="submission" date="2014-09" db="EMBL/GenBank/DDBJ databases">
        <authorList>
            <person name="Magalhaes I.L.F."/>
            <person name="Oliveira U."/>
            <person name="Santos F.R."/>
            <person name="Vidigal T.H.D.A."/>
            <person name="Brescovit A.D."/>
            <person name="Santos A.J."/>
        </authorList>
    </citation>
    <scope>NUCLEOTIDE SEQUENCE</scope>
    <source>
        <tissue evidence="1">Shoot tissue taken approximately 20 cm above the soil surface</tissue>
    </source>
</reference>
<evidence type="ECO:0000313" key="1">
    <source>
        <dbReference type="EMBL" id="JAD31410.1"/>
    </source>
</evidence>
<organism evidence="1">
    <name type="scientific">Arundo donax</name>
    <name type="common">Giant reed</name>
    <name type="synonym">Donax arundinaceus</name>
    <dbReference type="NCBI Taxonomy" id="35708"/>
    <lineage>
        <taxon>Eukaryota</taxon>
        <taxon>Viridiplantae</taxon>
        <taxon>Streptophyta</taxon>
        <taxon>Embryophyta</taxon>
        <taxon>Tracheophyta</taxon>
        <taxon>Spermatophyta</taxon>
        <taxon>Magnoliopsida</taxon>
        <taxon>Liliopsida</taxon>
        <taxon>Poales</taxon>
        <taxon>Poaceae</taxon>
        <taxon>PACMAD clade</taxon>
        <taxon>Arundinoideae</taxon>
        <taxon>Arundineae</taxon>
        <taxon>Arundo</taxon>
    </lineage>
</organism>
<dbReference type="AlphaFoldDB" id="A0A0A8Z3S8"/>
<accession>A0A0A8Z3S8</accession>
<protein>
    <submittedName>
        <fullName evidence="1">Uncharacterized protein</fullName>
    </submittedName>
</protein>
<proteinExistence type="predicted"/>